<evidence type="ECO:0000313" key="12">
    <source>
        <dbReference type="Proteomes" id="UP000623129"/>
    </source>
</evidence>
<organism evidence="11 12">
    <name type="scientific">Carex littledalei</name>
    <dbReference type="NCBI Taxonomy" id="544730"/>
    <lineage>
        <taxon>Eukaryota</taxon>
        <taxon>Viridiplantae</taxon>
        <taxon>Streptophyta</taxon>
        <taxon>Embryophyta</taxon>
        <taxon>Tracheophyta</taxon>
        <taxon>Spermatophyta</taxon>
        <taxon>Magnoliopsida</taxon>
        <taxon>Liliopsida</taxon>
        <taxon>Poales</taxon>
        <taxon>Cyperaceae</taxon>
        <taxon>Cyperoideae</taxon>
        <taxon>Cariceae</taxon>
        <taxon>Carex</taxon>
        <taxon>Carex subgen. Euthyceras</taxon>
    </lineage>
</organism>
<dbReference type="AlphaFoldDB" id="A0A833R0Q3"/>
<name>A0A833R0Q3_9POAL</name>
<comment type="function">
    <text evidence="7">May be a cell surface adhesion protein.</text>
</comment>
<accession>A0A833R0Q3</accession>
<dbReference type="GO" id="GO:0098552">
    <property type="term" value="C:side of membrane"/>
    <property type="evidence" value="ECO:0007669"/>
    <property type="project" value="UniProtKB-KW"/>
</dbReference>
<dbReference type="InterPro" id="IPR036378">
    <property type="entry name" value="FAS1_dom_sf"/>
</dbReference>
<keyword evidence="3" id="KW-1003">Cell membrane</keyword>
<reference evidence="11" key="1">
    <citation type="submission" date="2020-01" db="EMBL/GenBank/DDBJ databases">
        <title>Genome sequence of Kobresia littledalei, the first chromosome-level genome in the family Cyperaceae.</title>
        <authorList>
            <person name="Qu G."/>
        </authorList>
    </citation>
    <scope>NUCLEOTIDE SEQUENCE</scope>
    <source>
        <strain evidence="11">C.B.Clarke</strain>
        <tissue evidence="11">Leaf</tissue>
    </source>
</reference>
<feature type="domain" description="FAS1" evidence="10">
    <location>
        <begin position="43"/>
        <end position="185"/>
    </location>
</feature>
<protein>
    <submittedName>
        <fullName evidence="11">Fasciclin-like arabinogalactan protein 7</fullName>
    </submittedName>
</protein>
<dbReference type="OrthoDB" id="286301at2759"/>
<comment type="similarity">
    <text evidence="2">Belongs to the fasciclin-like AGP family.</text>
</comment>
<evidence type="ECO:0000259" key="10">
    <source>
        <dbReference type="PROSITE" id="PS50213"/>
    </source>
</evidence>
<evidence type="ECO:0000256" key="2">
    <source>
        <dbReference type="ARBA" id="ARBA00007843"/>
    </source>
</evidence>
<feature type="compositionally biased region" description="Polar residues" evidence="8">
    <location>
        <begin position="217"/>
        <end position="231"/>
    </location>
</feature>
<dbReference type="PANTHER" id="PTHR32077">
    <property type="entry name" value="FASCICLIN-LIKE ARABINOGALACTAN PROTEIN"/>
    <property type="match status" value="1"/>
</dbReference>
<evidence type="ECO:0000256" key="8">
    <source>
        <dbReference type="SAM" id="MobiDB-lite"/>
    </source>
</evidence>
<keyword evidence="12" id="KW-1185">Reference proteome</keyword>
<dbReference type="Pfam" id="PF02469">
    <property type="entry name" value="Fasciclin"/>
    <property type="match status" value="1"/>
</dbReference>
<dbReference type="EMBL" id="SWLB01000013">
    <property type="protein sequence ID" value="KAF3331081.1"/>
    <property type="molecule type" value="Genomic_DNA"/>
</dbReference>
<comment type="caution">
    <text evidence="11">The sequence shown here is derived from an EMBL/GenBank/DDBJ whole genome shotgun (WGS) entry which is preliminary data.</text>
</comment>
<dbReference type="GO" id="GO:0009834">
    <property type="term" value="P:plant-type secondary cell wall biogenesis"/>
    <property type="evidence" value="ECO:0007669"/>
    <property type="project" value="TreeGrafter"/>
</dbReference>
<keyword evidence="5 9" id="KW-0732">Signal</keyword>
<dbReference type="FunFam" id="2.30.180.10:FF:000012">
    <property type="entry name" value="Fasciclin-like arabinogalactan protein 7"/>
    <property type="match status" value="1"/>
</dbReference>
<dbReference type="SUPFAM" id="SSF82153">
    <property type="entry name" value="FAS1 domain"/>
    <property type="match status" value="1"/>
</dbReference>
<evidence type="ECO:0000256" key="5">
    <source>
        <dbReference type="ARBA" id="ARBA00022729"/>
    </source>
</evidence>
<dbReference type="InterPro" id="IPR000782">
    <property type="entry name" value="FAS1_domain"/>
</dbReference>
<feature type="signal peptide" evidence="9">
    <location>
        <begin position="1"/>
        <end position="23"/>
    </location>
</feature>
<keyword evidence="4" id="KW-0325">Glycoprotein</keyword>
<feature type="chain" id="PRO_5032339990" evidence="9">
    <location>
        <begin position="24"/>
        <end position="254"/>
    </location>
</feature>
<feature type="region of interest" description="Disordered" evidence="8">
    <location>
        <begin position="197"/>
        <end position="231"/>
    </location>
</feature>
<evidence type="ECO:0000256" key="1">
    <source>
        <dbReference type="ARBA" id="ARBA00004609"/>
    </source>
</evidence>
<evidence type="ECO:0000256" key="9">
    <source>
        <dbReference type="SAM" id="SignalP"/>
    </source>
</evidence>
<dbReference type="PROSITE" id="PS50213">
    <property type="entry name" value="FAS1"/>
    <property type="match status" value="1"/>
</dbReference>
<dbReference type="InterPro" id="IPR045003">
    <property type="entry name" value="FLA_A"/>
</dbReference>
<evidence type="ECO:0000256" key="6">
    <source>
        <dbReference type="ARBA" id="ARBA00023136"/>
    </source>
</evidence>
<evidence type="ECO:0000256" key="3">
    <source>
        <dbReference type="ARBA" id="ARBA00022475"/>
    </source>
</evidence>
<evidence type="ECO:0000313" key="11">
    <source>
        <dbReference type="EMBL" id="KAF3331081.1"/>
    </source>
</evidence>
<dbReference type="PANTHER" id="PTHR32077:SF3">
    <property type="entry name" value="FASCICLIN-LIKE ARABINOGALACTAN PROTEIN 7"/>
    <property type="match status" value="1"/>
</dbReference>
<keyword evidence="4" id="KW-0449">Lipoprotein</keyword>
<dbReference type="Gene3D" id="2.30.180.10">
    <property type="entry name" value="FAS1 domain"/>
    <property type="match status" value="1"/>
</dbReference>
<dbReference type="GO" id="GO:0005886">
    <property type="term" value="C:plasma membrane"/>
    <property type="evidence" value="ECO:0007669"/>
    <property type="project" value="UniProtKB-SubCell"/>
</dbReference>
<evidence type="ECO:0000256" key="4">
    <source>
        <dbReference type="ARBA" id="ARBA00022622"/>
    </source>
</evidence>
<comment type="subcellular location">
    <subcellularLocation>
        <location evidence="1">Cell membrane</location>
        <topology evidence="1">Lipid-anchor</topology>
        <topology evidence="1">GPI-anchor</topology>
    </subcellularLocation>
</comment>
<dbReference type="Proteomes" id="UP000623129">
    <property type="component" value="Unassembled WGS sequence"/>
</dbReference>
<keyword evidence="4" id="KW-0336">GPI-anchor</keyword>
<evidence type="ECO:0000256" key="7">
    <source>
        <dbReference type="ARBA" id="ARBA00024686"/>
    </source>
</evidence>
<keyword evidence="6" id="KW-0472">Membrane</keyword>
<dbReference type="SMART" id="SM00554">
    <property type="entry name" value="FAS1"/>
    <property type="match status" value="1"/>
</dbReference>
<proteinExistence type="inferred from homology"/>
<sequence>MKLCVSILTPIILTLFISTPTLAQAPAPMFMPPTPAPAPAPHYVNLTDLLSVAGPFQTFLNYVVQTKVIDTFQNQANNTDQGVTLFVPKNSAFTALKKTTFSNLTEEQLKSLLLYHGFPKYYSLAEFKNLSALNPVSTFAGGQYTVNLTYDMGTVRVASMWSNPNVTSSVYSTRPVAVYEVNKVLLPLQIFSTDPPLAPAPAPAPESSKPSDLAPKASSTDSNPKSTDSESSAHVVSTSYLLSWVLLGGIMLML</sequence>
<gene>
    <name evidence="11" type="ORF">FCM35_KLT04435</name>
</gene>